<keyword evidence="18" id="KW-1185">Reference proteome</keyword>
<dbReference type="PANTHER" id="PTHR24198">
    <property type="entry name" value="ANKYRIN REPEAT AND PROTEIN KINASE DOMAIN-CONTAINING PROTEIN"/>
    <property type="match status" value="1"/>
</dbReference>
<evidence type="ECO:0000256" key="3">
    <source>
        <dbReference type="ARBA" id="ARBA00022679"/>
    </source>
</evidence>
<feature type="compositionally biased region" description="Basic residues" evidence="13">
    <location>
        <begin position="1"/>
        <end position="15"/>
    </location>
</feature>
<keyword evidence="4" id="KW-0548">Nucleotidyltransferase</keyword>
<comment type="similarity">
    <text evidence="9">Belongs to the ARTD/PARP family.</text>
</comment>
<dbReference type="EC" id="2.4.2.-" evidence="11"/>
<comment type="subcellular location">
    <subcellularLocation>
        <location evidence="1">Nucleus</location>
    </subcellularLocation>
</comment>
<dbReference type="Gene3D" id="3.90.228.10">
    <property type="match status" value="1"/>
</dbReference>
<feature type="repeat" description="ANK" evidence="10">
    <location>
        <begin position="1332"/>
        <end position="1364"/>
    </location>
</feature>
<dbReference type="GO" id="GO:0003950">
    <property type="term" value="F:NAD+ poly-ADP-ribosyltransferase activity"/>
    <property type="evidence" value="ECO:0007669"/>
    <property type="project" value="UniProtKB-UniRule"/>
</dbReference>
<feature type="repeat" description="ANK" evidence="10">
    <location>
        <begin position="579"/>
        <end position="611"/>
    </location>
</feature>
<dbReference type="InterPro" id="IPR002110">
    <property type="entry name" value="Ankyrin_rpt"/>
</dbReference>
<dbReference type="PROSITE" id="PS51060">
    <property type="entry name" value="PARP_ALPHA_HD"/>
    <property type="match status" value="1"/>
</dbReference>
<dbReference type="Proteomes" id="UP000039865">
    <property type="component" value="Unassembled WGS sequence"/>
</dbReference>
<evidence type="ECO:0000256" key="10">
    <source>
        <dbReference type="PROSITE-ProRule" id="PRU00023"/>
    </source>
</evidence>
<dbReference type="Gene3D" id="1.25.40.20">
    <property type="entry name" value="Ankyrin repeat-containing domain"/>
    <property type="match status" value="7"/>
</dbReference>
<dbReference type="PROSITE" id="PS50297">
    <property type="entry name" value="ANK_REP_REGION"/>
    <property type="match status" value="6"/>
</dbReference>
<dbReference type="PROSITE" id="PS51977">
    <property type="entry name" value="WGR"/>
    <property type="match status" value="1"/>
</dbReference>
<evidence type="ECO:0000256" key="7">
    <source>
        <dbReference type="ARBA" id="ARBA00023043"/>
    </source>
</evidence>
<feature type="repeat" description="ANK" evidence="10">
    <location>
        <begin position="1211"/>
        <end position="1234"/>
    </location>
</feature>
<dbReference type="InterPro" id="IPR036616">
    <property type="entry name" value="Poly(ADP-ribose)pol_reg_dom_sf"/>
</dbReference>
<dbReference type="PRINTS" id="PR01415">
    <property type="entry name" value="ANKYRIN"/>
</dbReference>
<keyword evidence="6 11" id="KW-0520">NAD</keyword>
<dbReference type="InParanoid" id="A0A078A4Z3"/>
<sequence>MTKKQANKKQTLKVKQKIERRTTRSTQITVEAKALVKKTNTGTKIKQTQKKILAKSKPKQKLPIRKVATGQINKRVLQNKQNPKVKTKKAAKTKVIKKPKAPKRKQLVVVNEAKQKRLEEKIMKQAQRDALKQQKMAAKLNKAKNFAIEPRPDLPEIQVNPILTPPENIQGLNDAKKGKKIEAKPNRLYDLADCCIFCNNREIIQCVRYGDIEGFKKLLYQVDRISNPFQSYSIDCQTNIFKEAVESRNEEILGIFLDFIKQQETNPLQRVKLPSVNLDYMGSGTPNKLQFYFPIRHVNLSRGGKEGNNAFTHDKKLRKYVQIDFNDILTMNLSRLRGGNFELVKFIIEKASNFYGLGMNALHKAALLQGDNAINVKGILKSRLQKKLQDQLQITPMHIAAVNPDPTIFKAFYKFHPSSNISDLEQRDVAHYAAANQCSDTLEFLIQKRCDVNNSDIDGNTPLIIASTLGRLDNVKVLIQEQQRLISTLDQEADDYIQSAAFNNFANHQGKGKNTPLHFASSKGHLEIVKVLIEEGNSQVDQKNTKCQTSLCLAAQQGHLKVVEYLVSKGANLHGLDKQGKSPLIHAIINGHLHIVSFLLRQGVSPNYKDASENSILHYACAYGWINIVRYLVDAGADPNSTNEWKMYPVLVAMLKGHFGIVDYMINLKNLDASFQDDTGKTLISQLCININEETANNLKFLLQKGKIDPTLVDSQGFSPLHHLAVNNLSSITTELIKNKAPQTKQKARYIIKNGKKIKKSSHNRYRGHIYGQLVYPGYFPEEKDRKEYQIKLAELQEVMIQCAELLAKAGVSVSQQAQLGNITPTYQAIANGNLQLAQWLLSKDPNAIQGITERQQLNILHIAALDPFSSDINILNFLLKGNKNELIKMSLDYNGEGLQPYHNYFVSARDFIKRMTAYMQNEEQKKYIRTHIISNIQKVLTEVTQIYANELNYDITSYTGVVSERMDKLALLLKNKVIDQDEFDRIKFMRFYELQLNPKSEDIQMKDAHQVQKEKDFTKNDLLDKVKDKEEAIGLYQFKEKNYTMNFNHQLMYERSHRYTKIVEDTQEWELNPIDFYMDFRTMDTVLNLLLDTIGSLNDKEDHKPFLEIQKTVLKTAKKQEKKNSNVPMQYRGFNKPNHCNQSVMAKAIIKSQLEFIKVLIEADCLDYNLQSPNKKLSILHHLSAVQDKEIIEQALKTKRKLFVNQKDAHGNTPLHYAAFYRNQNYIKLLLDHLLAEPNSQNNYGYTPLHMSLFAFDESKDHTPTVEKVLMEFGADLNIEDHNKRTPLFLLFFKLKPILVHGNKANDDPASITILLCKSGKIKDINHKDRFQNTALHYACARGSTISALTLINLGANLDTKNYINNTPFCEALSHNQSELCIFLIQNGCNLDIEVQETVKKPSEIKLDQKIKKMLPPAELLKQILNSKEEYQSDFDFIQKNYSFKKHTPIHYAFKHNQNGMSYLLLSKNVDMFQVLRDSLLNQKYEKFVYYLENSDNVNIKQTDEKGRNLLQIYIKNICGALTPRQEEIKNLLIKDYKMSLLIQDKKGKNILHHCNENIDKFKSIWNNLSQQNKDLLLTQKENKRQANPIVHLFLKQDIFSFNQAQNLDFFKSIPWAKLDLTYTALNKNDFKKKDVNYIFISDQYPIDEPQDPYQTNLAFQIVKQIKQSNNQSTQIKVEILQLLIKSGINFNVERQFKNQTVFQYCILINALDVIKALLGYEYIDGQFTLKDNVKPYVNLKADSDGKNYLIHAIKPFKQGTLQNIQVIDLLLKAKIDPLQKDKQGLNAFDYASSNQSVYELLLQHYPNGKPNKKQTNFMKQGLQIETLIDQKGDHIIYANQKYQYEEDAEKYLEQIKAKQLDKQMNVDQNNQQDKDRFFLEPDETGKFENCDVVKDDSTDKFFDVALTKIDVKKQFYGICNFYVIQILRDKVKQIYILWTRWGRIGDTGQYQRTPYKTLEEATKEFKKVFKQKTGNAWQDFDNSYQPIKLKYKVKRISGKIIYHRKQDNSIHYSLRQIQDQDWIVIPDTLQSVPSKLTEDQLKFIKPLVDQTVKVKSFRKEQQNNNQKVSNLFQEVFLDREALNEMKNTLEKMHELIKEKEKVQRSRNFAEFQALEEELFELSNQYYEICCPTLFAQQKASSIQWIHNVLSQFKVVQQLYDIEHVSKLLFAAAYRSKEINPYDYCFQYMNVKLESLDYKSDEYKLLAKYINNSLGDRDLNTDFLAIENIFSAKPKNVEKFSKIQQDDSDKTFNSIHNHILLFHGTNNANILNIIEQGLLIRPIQSVTANGQSLGAGIYLADKASKSLGVSLFQLTLQYCEMNDDHAYLLIVEAALGNVLNIQAYYSYEKDKLPMGYHSVRAMGSIGPDFNQNLVREDGVIIPIGKVAIYESPVFKIKEKCLSNVQEALDYQDKLLEEKKKQEKEAEEEKKELINNNQKNVKGKGKAKQNSKKEEVKGKKQQDEDVVMIDTSTKKKGEEAADAGNQQNAQAAIAKPKEQRNVVEAYLDDPSKREHRIQPNLVSYREIRNDYERQQSMNYYFTDSEYVIYNPDQIRVRYIVQINTYKKNGEKPIKTFEDSLE</sequence>
<evidence type="ECO:0000259" key="15">
    <source>
        <dbReference type="PROSITE" id="PS51060"/>
    </source>
</evidence>
<dbReference type="CDD" id="cd07997">
    <property type="entry name" value="WGR_PARP"/>
    <property type="match status" value="1"/>
</dbReference>
<feature type="region of interest" description="Disordered" evidence="13">
    <location>
        <begin position="2427"/>
        <end position="2493"/>
    </location>
</feature>
<feature type="domain" description="PARP alpha-helical" evidence="15">
    <location>
        <begin position="2035"/>
        <end position="2171"/>
    </location>
</feature>
<evidence type="ECO:0000256" key="13">
    <source>
        <dbReference type="SAM" id="MobiDB-lite"/>
    </source>
</evidence>
<dbReference type="GO" id="GO:0016779">
    <property type="term" value="F:nucleotidyltransferase activity"/>
    <property type="evidence" value="ECO:0007669"/>
    <property type="project" value="UniProtKB-KW"/>
</dbReference>
<dbReference type="GO" id="GO:0005634">
    <property type="term" value="C:nucleus"/>
    <property type="evidence" value="ECO:0007669"/>
    <property type="project" value="UniProtKB-SubCell"/>
</dbReference>
<evidence type="ECO:0000259" key="16">
    <source>
        <dbReference type="PROSITE" id="PS51977"/>
    </source>
</evidence>
<dbReference type="OMA" id="GICICKN"/>
<dbReference type="InterPro" id="IPR004102">
    <property type="entry name" value="Poly(ADP-ribose)pol_reg_dom"/>
</dbReference>
<dbReference type="Gene3D" id="2.20.140.10">
    <property type="entry name" value="WGR domain"/>
    <property type="match status" value="1"/>
</dbReference>
<organism evidence="17 18">
    <name type="scientific">Stylonychia lemnae</name>
    <name type="common">Ciliate</name>
    <dbReference type="NCBI Taxonomy" id="5949"/>
    <lineage>
        <taxon>Eukaryota</taxon>
        <taxon>Sar</taxon>
        <taxon>Alveolata</taxon>
        <taxon>Ciliophora</taxon>
        <taxon>Intramacronucleata</taxon>
        <taxon>Spirotrichea</taxon>
        <taxon>Stichotrichia</taxon>
        <taxon>Sporadotrichida</taxon>
        <taxon>Oxytrichidae</taxon>
        <taxon>Stylonychinae</taxon>
        <taxon>Stylonychia</taxon>
    </lineage>
</organism>
<feature type="domain" description="WGR" evidence="16">
    <location>
        <begin position="1891"/>
        <end position="1993"/>
    </location>
</feature>
<keyword evidence="7 10" id="KW-0040">ANK repeat</keyword>
<dbReference type="InterPro" id="IPR008893">
    <property type="entry name" value="WGR_domain"/>
</dbReference>
<dbReference type="PROSITE" id="PS50088">
    <property type="entry name" value="ANK_REPEAT"/>
    <property type="match status" value="7"/>
</dbReference>
<feature type="domain" description="PARP catalytic" evidence="14">
    <location>
        <begin position="2181"/>
        <end position="2456"/>
    </location>
</feature>
<keyword evidence="2 11" id="KW-0328">Glycosyltransferase</keyword>
<evidence type="ECO:0000256" key="12">
    <source>
        <dbReference type="SAM" id="Coils"/>
    </source>
</evidence>
<dbReference type="PANTHER" id="PTHR24198:SF165">
    <property type="entry name" value="ANKYRIN REPEAT-CONTAINING PROTEIN-RELATED"/>
    <property type="match status" value="1"/>
</dbReference>
<dbReference type="SUPFAM" id="SSF47587">
    <property type="entry name" value="Domain of poly(ADP-ribose) polymerase"/>
    <property type="match status" value="1"/>
</dbReference>
<evidence type="ECO:0000256" key="11">
    <source>
        <dbReference type="RuleBase" id="RU362114"/>
    </source>
</evidence>
<protein>
    <recommendedName>
        <fullName evidence="11">Poly [ADP-ribose] polymerase</fullName>
        <shortName evidence="11">PARP</shortName>
        <ecNumber evidence="11">2.4.2.-</ecNumber>
    </recommendedName>
</protein>
<dbReference type="InterPro" id="IPR036770">
    <property type="entry name" value="Ankyrin_rpt-contain_sf"/>
</dbReference>
<feature type="compositionally biased region" description="Low complexity" evidence="13">
    <location>
        <begin position="2482"/>
        <end position="2493"/>
    </location>
</feature>
<accession>A0A078A4Z3</accession>
<evidence type="ECO:0000256" key="6">
    <source>
        <dbReference type="ARBA" id="ARBA00023027"/>
    </source>
</evidence>
<reference evidence="17 18" key="1">
    <citation type="submission" date="2014-06" db="EMBL/GenBank/DDBJ databases">
        <authorList>
            <person name="Swart Estienne"/>
        </authorList>
    </citation>
    <scope>NUCLEOTIDE SEQUENCE [LARGE SCALE GENOMIC DNA]</scope>
    <source>
        <strain evidence="17 18">130c</strain>
    </source>
</reference>
<dbReference type="SUPFAM" id="SSF48403">
    <property type="entry name" value="Ankyrin repeat"/>
    <property type="match status" value="4"/>
</dbReference>
<dbReference type="SUPFAM" id="SSF142921">
    <property type="entry name" value="WGR domain-like"/>
    <property type="match status" value="1"/>
</dbReference>
<keyword evidence="5" id="KW-0677">Repeat</keyword>
<evidence type="ECO:0000313" key="17">
    <source>
        <dbReference type="EMBL" id="CDW76924.1"/>
    </source>
</evidence>
<feature type="repeat" description="ANK" evidence="10">
    <location>
        <begin position="1245"/>
        <end position="1283"/>
    </location>
</feature>
<feature type="coiled-coil region" evidence="12">
    <location>
        <begin position="472"/>
        <end position="499"/>
    </location>
</feature>
<dbReference type="Pfam" id="PF12796">
    <property type="entry name" value="Ank_2"/>
    <property type="match status" value="5"/>
</dbReference>
<dbReference type="SMART" id="SM00248">
    <property type="entry name" value="ANK"/>
    <property type="match status" value="22"/>
</dbReference>
<keyword evidence="8" id="KW-0539">Nucleus</keyword>
<evidence type="ECO:0000256" key="4">
    <source>
        <dbReference type="ARBA" id="ARBA00022695"/>
    </source>
</evidence>
<keyword evidence="12" id="KW-0175">Coiled coil</keyword>
<dbReference type="Pfam" id="PF05406">
    <property type="entry name" value="WGR"/>
    <property type="match status" value="1"/>
</dbReference>
<feature type="region of interest" description="Disordered" evidence="13">
    <location>
        <begin position="1"/>
        <end position="25"/>
    </location>
</feature>
<evidence type="ECO:0000313" key="18">
    <source>
        <dbReference type="Proteomes" id="UP000039865"/>
    </source>
</evidence>
<proteinExistence type="inferred from homology"/>
<evidence type="ECO:0000256" key="2">
    <source>
        <dbReference type="ARBA" id="ARBA00022676"/>
    </source>
</evidence>
<evidence type="ECO:0000256" key="5">
    <source>
        <dbReference type="ARBA" id="ARBA00022737"/>
    </source>
</evidence>
<dbReference type="Pfam" id="PF00644">
    <property type="entry name" value="PARP"/>
    <property type="match status" value="1"/>
</dbReference>
<gene>
    <name evidence="17" type="primary">Contig13873.g14813</name>
    <name evidence="17" type="ORF">STYLEM_5889</name>
</gene>
<evidence type="ECO:0000259" key="14">
    <source>
        <dbReference type="PROSITE" id="PS51059"/>
    </source>
</evidence>
<evidence type="ECO:0000256" key="9">
    <source>
        <dbReference type="ARBA" id="ARBA00024347"/>
    </source>
</evidence>
<feature type="repeat" description="ANK" evidence="10">
    <location>
        <begin position="612"/>
        <end position="644"/>
    </location>
</feature>
<dbReference type="InterPro" id="IPR012317">
    <property type="entry name" value="Poly(ADP-ribose)pol_cat_dom"/>
</dbReference>
<dbReference type="SMART" id="SM00773">
    <property type="entry name" value="WGR"/>
    <property type="match status" value="1"/>
</dbReference>
<feature type="repeat" description="ANK" evidence="10">
    <location>
        <begin position="512"/>
        <end position="536"/>
    </location>
</feature>
<evidence type="ECO:0000256" key="1">
    <source>
        <dbReference type="ARBA" id="ARBA00004123"/>
    </source>
</evidence>
<name>A0A078A4Z3_STYLE</name>
<keyword evidence="3 11" id="KW-0808">Transferase</keyword>
<dbReference type="PROSITE" id="PS51059">
    <property type="entry name" value="PARP_CATALYTIC"/>
    <property type="match status" value="1"/>
</dbReference>
<feature type="compositionally biased region" description="Basic residues" evidence="13">
    <location>
        <begin position="2441"/>
        <end position="2450"/>
    </location>
</feature>
<feature type="repeat" description="ANK" evidence="10">
    <location>
        <begin position="546"/>
        <end position="578"/>
    </location>
</feature>
<dbReference type="EMBL" id="CCKQ01005672">
    <property type="protein sequence ID" value="CDW76924.1"/>
    <property type="molecule type" value="Genomic_DNA"/>
</dbReference>
<dbReference type="InterPro" id="IPR036930">
    <property type="entry name" value="WGR_dom_sf"/>
</dbReference>
<dbReference type="FunFam" id="2.20.140.10:FF:000001">
    <property type="entry name" value="Poly [ADP-ribose] polymerase"/>
    <property type="match status" value="1"/>
</dbReference>
<feature type="compositionally biased region" description="Basic and acidic residues" evidence="13">
    <location>
        <begin position="2451"/>
        <end position="2463"/>
    </location>
</feature>
<evidence type="ECO:0000256" key="8">
    <source>
        <dbReference type="ARBA" id="ARBA00023242"/>
    </source>
</evidence>
<dbReference type="SUPFAM" id="SSF56399">
    <property type="entry name" value="ADP-ribosylation"/>
    <property type="match status" value="1"/>
</dbReference>
<dbReference type="OrthoDB" id="2017365at2759"/>